<comment type="caution">
    <text evidence="12">The sequence shown here is derived from an EMBL/GenBank/DDBJ whole genome shotgun (WGS) entry which is preliminary data.</text>
</comment>
<dbReference type="Gene3D" id="3.30.70.890">
    <property type="entry name" value="GHMP kinase, C-terminal domain"/>
    <property type="match status" value="1"/>
</dbReference>
<evidence type="ECO:0000256" key="4">
    <source>
        <dbReference type="ARBA" id="ARBA00022679"/>
    </source>
</evidence>
<comment type="similarity">
    <text evidence="1 9">Belongs to the GHMP kinase family. IspE subfamily.</text>
</comment>
<comment type="function">
    <text evidence="9">Catalyzes the phosphorylation of the position 2 hydroxy group of 4-diphosphocytidyl-2C-methyl-D-erythritol.</text>
</comment>
<evidence type="ECO:0000256" key="7">
    <source>
        <dbReference type="ARBA" id="ARBA00022840"/>
    </source>
</evidence>
<feature type="domain" description="GHMP kinase C-terminal" evidence="11">
    <location>
        <begin position="206"/>
        <end position="280"/>
    </location>
</feature>
<evidence type="ECO:0000313" key="12">
    <source>
        <dbReference type="EMBL" id="TQL63121.1"/>
    </source>
</evidence>
<dbReference type="AlphaFoldDB" id="A0A542ZS05"/>
<accession>A0A542ZS05</accession>
<dbReference type="HAMAP" id="MF_00061">
    <property type="entry name" value="IspE"/>
    <property type="match status" value="1"/>
</dbReference>
<dbReference type="GO" id="GO:0019288">
    <property type="term" value="P:isopentenyl diphosphate biosynthetic process, methylerythritol 4-phosphate pathway"/>
    <property type="evidence" value="ECO:0007669"/>
    <property type="project" value="UniProtKB-UniRule"/>
</dbReference>
<dbReference type="GO" id="GO:0050515">
    <property type="term" value="F:4-(cytidine 5'-diphospho)-2-C-methyl-D-erythritol kinase activity"/>
    <property type="evidence" value="ECO:0007669"/>
    <property type="project" value="UniProtKB-UniRule"/>
</dbReference>
<evidence type="ECO:0000256" key="3">
    <source>
        <dbReference type="ARBA" id="ARBA00017473"/>
    </source>
</evidence>
<feature type="binding site" evidence="9">
    <location>
        <begin position="100"/>
        <end position="110"/>
    </location>
    <ligand>
        <name>ATP</name>
        <dbReference type="ChEBI" id="CHEBI:30616"/>
    </ligand>
</feature>
<dbReference type="PIRSF" id="PIRSF010376">
    <property type="entry name" value="IspE"/>
    <property type="match status" value="1"/>
</dbReference>
<gene>
    <name evidence="9" type="primary">ispE</name>
    <name evidence="12" type="ORF">FB460_0922</name>
</gene>
<evidence type="ECO:0000313" key="13">
    <source>
        <dbReference type="Proteomes" id="UP000316196"/>
    </source>
</evidence>
<dbReference type="Pfam" id="PF08544">
    <property type="entry name" value="GHMP_kinases_C"/>
    <property type="match status" value="1"/>
</dbReference>
<proteinExistence type="inferred from homology"/>
<dbReference type="InterPro" id="IPR020568">
    <property type="entry name" value="Ribosomal_Su5_D2-typ_SF"/>
</dbReference>
<evidence type="ECO:0000256" key="5">
    <source>
        <dbReference type="ARBA" id="ARBA00022741"/>
    </source>
</evidence>
<keyword evidence="5 9" id="KW-0547">Nucleotide-binding</keyword>
<dbReference type="EC" id="2.7.1.148" evidence="2 9"/>
<dbReference type="GO" id="GO:0005524">
    <property type="term" value="F:ATP binding"/>
    <property type="evidence" value="ECO:0007669"/>
    <property type="project" value="UniProtKB-UniRule"/>
</dbReference>
<evidence type="ECO:0000256" key="8">
    <source>
        <dbReference type="ARBA" id="ARBA00032554"/>
    </source>
</evidence>
<sequence>MTTSAVVRVRVPAKINLALCVGPRADDGFHPLGTVFEAVNLFDEVLLWPADEVNLNIVGEGVDAVPVGPENLATKAFALLAARYTLPAPGVHLEIRKSIPVAGGMAGGSADAAATLLAVNEWAGLGMDAEELRSHAAELGSDVPFALLGGVALGTGRGDHVMPIMQRGHHHWVLAFSEGGLSTPAVYGRFDELVPDGRDVDVPDAMIDALAAGDVEHLASTLRNDLQEAALDLRPDLQKILDAGQRAGALAGIVSGSGPTCAFLCRNEDAAVRVSAALVAEPGIVGVRRVHGPVPGAKIIREHA</sequence>
<evidence type="ECO:0000256" key="6">
    <source>
        <dbReference type="ARBA" id="ARBA00022777"/>
    </source>
</evidence>
<comment type="catalytic activity">
    <reaction evidence="9">
        <text>4-CDP-2-C-methyl-D-erythritol + ATP = 4-CDP-2-C-methyl-D-erythritol 2-phosphate + ADP + H(+)</text>
        <dbReference type="Rhea" id="RHEA:18437"/>
        <dbReference type="ChEBI" id="CHEBI:15378"/>
        <dbReference type="ChEBI" id="CHEBI:30616"/>
        <dbReference type="ChEBI" id="CHEBI:57823"/>
        <dbReference type="ChEBI" id="CHEBI:57919"/>
        <dbReference type="ChEBI" id="CHEBI:456216"/>
        <dbReference type="EC" id="2.7.1.148"/>
    </reaction>
</comment>
<feature type="active site" evidence="9">
    <location>
        <position position="142"/>
    </location>
</feature>
<dbReference type="UniPathway" id="UPA00056">
    <property type="reaction ID" value="UER00094"/>
</dbReference>
<protein>
    <recommendedName>
        <fullName evidence="3 9">4-diphosphocytidyl-2-C-methyl-D-erythritol kinase</fullName>
        <shortName evidence="9">CMK</shortName>
        <ecNumber evidence="2 9">2.7.1.148</ecNumber>
    </recommendedName>
    <alternativeName>
        <fullName evidence="8 9">4-(cytidine-5'-diphospho)-2-C-methyl-D-erythritol kinase</fullName>
    </alternativeName>
</protein>
<dbReference type="PANTHER" id="PTHR43527">
    <property type="entry name" value="4-DIPHOSPHOCYTIDYL-2-C-METHYL-D-ERYTHRITOL KINASE, CHLOROPLASTIC"/>
    <property type="match status" value="1"/>
</dbReference>
<comment type="pathway">
    <text evidence="9">Isoprenoid biosynthesis; isopentenyl diphosphate biosynthesis via DXP pathway; isopentenyl diphosphate from 1-deoxy-D-xylulose 5-phosphate: step 3/6.</text>
</comment>
<organism evidence="12 13">
    <name type="scientific">Propioniferax innocua</name>
    <dbReference type="NCBI Taxonomy" id="1753"/>
    <lineage>
        <taxon>Bacteria</taxon>
        <taxon>Bacillati</taxon>
        <taxon>Actinomycetota</taxon>
        <taxon>Actinomycetes</taxon>
        <taxon>Propionibacteriales</taxon>
        <taxon>Propionibacteriaceae</taxon>
        <taxon>Propioniferax</taxon>
    </lineage>
</organism>
<dbReference type="NCBIfam" id="TIGR00154">
    <property type="entry name" value="ispE"/>
    <property type="match status" value="1"/>
</dbReference>
<feature type="active site" evidence="9">
    <location>
        <position position="14"/>
    </location>
</feature>
<dbReference type="RefSeq" id="WP_142092878.1">
    <property type="nucleotide sequence ID" value="NZ_BAAAMD010000001.1"/>
</dbReference>
<dbReference type="OrthoDB" id="3173073at2"/>
<dbReference type="InterPro" id="IPR013750">
    <property type="entry name" value="GHMP_kinase_C_dom"/>
</dbReference>
<dbReference type="Pfam" id="PF00288">
    <property type="entry name" value="GHMP_kinases_N"/>
    <property type="match status" value="1"/>
</dbReference>
<dbReference type="PANTHER" id="PTHR43527:SF2">
    <property type="entry name" value="4-DIPHOSPHOCYTIDYL-2-C-METHYL-D-ERYTHRITOL KINASE, CHLOROPLASTIC"/>
    <property type="match status" value="1"/>
</dbReference>
<dbReference type="SUPFAM" id="SSF54211">
    <property type="entry name" value="Ribosomal protein S5 domain 2-like"/>
    <property type="match status" value="1"/>
</dbReference>
<dbReference type="InterPro" id="IPR036554">
    <property type="entry name" value="GHMP_kinase_C_sf"/>
</dbReference>
<evidence type="ECO:0000256" key="1">
    <source>
        <dbReference type="ARBA" id="ARBA00009684"/>
    </source>
</evidence>
<evidence type="ECO:0000256" key="2">
    <source>
        <dbReference type="ARBA" id="ARBA00012052"/>
    </source>
</evidence>
<feature type="domain" description="GHMP kinase N-terminal" evidence="10">
    <location>
        <begin position="71"/>
        <end position="150"/>
    </location>
</feature>
<evidence type="ECO:0000256" key="9">
    <source>
        <dbReference type="HAMAP-Rule" id="MF_00061"/>
    </source>
</evidence>
<dbReference type="EMBL" id="VFOR01000001">
    <property type="protein sequence ID" value="TQL63121.1"/>
    <property type="molecule type" value="Genomic_DNA"/>
</dbReference>
<keyword evidence="13" id="KW-1185">Reference proteome</keyword>
<dbReference type="Gene3D" id="3.30.230.10">
    <property type="match status" value="1"/>
</dbReference>
<keyword evidence="4 9" id="KW-0808">Transferase</keyword>
<name>A0A542ZS05_9ACTN</name>
<evidence type="ECO:0000259" key="10">
    <source>
        <dbReference type="Pfam" id="PF00288"/>
    </source>
</evidence>
<dbReference type="GO" id="GO:0016114">
    <property type="term" value="P:terpenoid biosynthetic process"/>
    <property type="evidence" value="ECO:0007669"/>
    <property type="project" value="UniProtKB-UniRule"/>
</dbReference>
<dbReference type="InterPro" id="IPR004424">
    <property type="entry name" value="IspE"/>
</dbReference>
<evidence type="ECO:0000259" key="11">
    <source>
        <dbReference type="Pfam" id="PF08544"/>
    </source>
</evidence>
<keyword evidence="7 9" id="KW-0067">ATP-binding</keyword>
<dbReference type="NCBIfam" id="NF002870">
    <property type="entry name" value="PRK03188.1"/>
    <property type="match status" value="1"/>
</dbReference>
<reference evidence="12 13" key="1">
    <citation type="submission" date="2019-06" db="EMBL/GenBank/DDBJ databases">
        <title>Sequencing the genomes of 1000 actinobacteria strains.</title>
        <authorList>
            <person name="Klenk H.-P."/>
        </authorList>
    </citation>
    <scope>NUCLEOTIDE SEQUENCE [LARGE SCALE GENOMIC DNA]</scope>
    <source>
        <strain evidence="12 13">DSM 8251</strain>
    </source>
</reference>
<dbReference type="InterPro" id="IPR006204">
    <property type="entry name" value="GHMP_kinase_N_dom"/>
</dbReference>
<dbReference type="InterPro" id="IPR014721">
    <property type="entry name" value="Ribsml_uS5_D2-typ_fold_subgr"/>
</dbReference>
<dbReference type="SUPFAM" id="SSF55060">
    <property type="entry name" value="GHMP Kinase, C-terminal domain"/>
    <property type="match status" value="1"/>
</dbReference>
<keyword evidence="9" id="KW-0414">Isoprene biosynthesis</keyword>
<keyword evidence="6 9" id="KW-0418">Kinase</keyword>
<dbReference type="Proteomes" id="UP000316196">
    <property type="component" value="Unassembled WGS sequence"/>
</dbReference>